<proteinExistence type="predicted"/>
<accession>A0AAE0EX38</accession>
<gene>
    <name evidence="2" type="ORF">CYMTET_46961</name>
</gene>
<evidence type="ECO:0000313" key="2">
    <source>
        <dbReference type="EMBL" id="KAK3243382.1"/>
    </source>
</evidence>
<feature type="compositionally biased region" description="Basic and acidic residues" evidence="1">
    <location>
        <begin position="49"/>
        <end position="60"/>
    </location>
</feature>
<keyword evidence="3" id="KW-1185">Reference proteome</keyword>
<sequence length="134" mass="14125">MLEVPEKVLKKMFRGHVTVEWNRLLGSSAPDKVKLVEGALVVSAPAPDPVKKIEPKDKVPLEMSTSGADDDDGQQDDGEEVAGVLALLPAAQFSCPTKEAAPPPKRQKQQVTGPRSAKRPPASEVPAAPKGSGV</sequence>
<evidence type="ECO:0000313" key="3">
    <source>
        <dbReference type="Proteomes" id="UP001190700"/>
    </source>
</evidence>
<feature type="region of interest" description="Disordered" evidence="1">
    <location>
        <begin position="45"/>
        <end position="134"/>
    </location>
</feature>
<dbReference type="AlphaFoldDB" id="A0AAE0EX38"/>
<evidence type="ECO:0000256" key="1">
    <source>
        <dbReference type="SAM" id="MobiDB-lite"/>
    </source>
</evidence>
<dbReference type="Proteomes" id="UP001190700">
    <property type="component" value="Unassembled WGS sequence"/>
</dbReference>
<organism evidence="2 3">
    <name type="scientific">Cymbomonas tetramitiformis</name>
    <dbReference type="NCBI Taxonomy" id="36881"/>
    <lineage>
        <taxon>Eukaryota</taxon>
        <taxon>Viridiplantae</taxon>
        <taxon>Chlorophyta</taxon>
        <taxon>Pyramimonadophyceae</taxon>
        <taxon>Pyramimonadales</taxon>
        <taxon>Pyramimonadaceae</taxon>
        <taxon>Cymbomonas</taxon>
    </lineage>
</organism>
<name>A0AAE0EX38_9CHLO</name>
<reference evidence="2 3" key="1">
    <citation type="journal article" date="2015" name="Genome Biol. Evol.">
        <title>Comparative Genomics of a Bacterivorous Green Alga Reveals Evolutionary Causalities and Consequences of Phago-Mixotrophic Mode of Nutrition.</title>
        <authorList>
            <person name="Burns J.A."/>
            <person name="Paasch A."/>
            <person name="Narechania A."/>
            <person name="Kim E."/>
        </authorList>
    </citation>
    <scope>NUCLEOTIDE SEQUENCE [LARGE SCALE GENOMIC DNA]</scope>
    <source>
        <strain evidence="2 3">PLY_AMNH</strain>
    </source>
</reference>
<comment type="caution">
    <text evidence="2">The sequence shown here is derived from an EMBL/GenBank/DDBJ whole genome shotgun (WGS) entry which is preliminary data.</text>
</comment>
<dbReference type="EMBL" id="LGRX02032917">
    <property type="protein sequence ID" value="KAK3243382.1"/>
    <property type="molecule type" value="Genomic_DNA"/>
</dbReference>
<feature type="compositionally biased region" description="Acidic residues" evidence="1">
    <location>
        <begin position="68"/>
        <end position="80"/>
    </location>
</feature>
<protein>
    <submittedName>
        <fullName evidence="2">Uncharacterized protein</fullName>
    </submittedName>
</protein>